<dbReference type="InterPro" id="IPR002181">
    <property type="entry name" value="Fibrinogen_a/b/g_C_dom"/>
</dbReference>
<dbReference type="Proteomes" id="UP000735302">
    <property type="component" value="Unassembled WGS sequence"/>
</dbReference>
<dbReference type="SMART" id="SM00186">
    <property type="entry name" value="FBG"/>
    <property type="match status" value="1"/>
</dbReference>
<dbReference type="Pfam" id="PF00147">
    <property type="entry name" value="Fibrinogen_C"/>
    <property type="match status" value="1"/>
</dbReference>
<feature type="chain" id="PRO_5043439049" evidence="1">
    <location>
        <begin position="24"/>
        <end position="270"/>
    </location>
</feature>
<dbReference type="InterPro" id="IPR050373">
    <property type="entry name" value="Fibrinogen_C-term_domain"/>
</dbReference>
<dbReference type="PANTHER" id="PTHR19143:SF458">
    <property type="entry name" value="FIBRINOGEN C-TERMINAL DOMAIN-CONTAINING PROTEIN-RELATED"/>
    <property type="match status" value="1"/>
</dbReference>
<protein>
    <submittedName>
        <fullName evidence="3">Fibrinogen-related protein 3.1</fullName>
    </submittedName>
</protein>
<proteinExistence type="predicted"/>
<evidence type="ECO:0000313" key="4">
    <source>
        <dbReference type="Proteomes" id="UP000735302"/>
    </source>
</evidence>
<accession>A0AAV3ZND6</accession>
<dbReference type="PANTHER" id="PTHR19143">
    <property type="entry name" value="FIBRINOGEN/TENASCIN/ANGIOPOEITIN"/>
    <property type="match status" value="1"/>
</dbReference>
<keyword evidence="4" id="KW-1185">Reference proteome</keyword>
<dbReference type="EMBL" id="BLXT01002494">
    <property type="protein sequence ID" value="GFN95378.1"/>
    <property type="molecule type" value="Genomic_DNA"/>
</dbReference>
<reference evidence="3 4" key="1">
    <citation type="journal article" date="2021" name="Elife">
        <title>Chloroplast acquisition without the gene transfer in kleptoplastic sea slugs, Plakobranchus ocellatus.</title>
        <authorList>
            <person name="Maeda T."/>
            <person name="Takahashi S."/>
            <person name="Yoshida T."/>
            <person name="Shimamura S."/>
            <person name="Takaki Y."/>
            <person name="Nagai Y."/>
            <person name="Toyoda A."/>
            <person name="Suzuki Y."/>
            <person name="Arimoto A."/>
            <person name="Ishii H."/>
            <person name="Satoh N."/>
            <person name="Nishiyama T."/>
            <person name="Hasebe M."/>
            <person name="Maruyama T."/>
            <person name="Minagawa J."/>
            <person name="Obokata J."/>
            <person name="Shigenobu S."/>
        </authorList>
    </citation>
    <scope>NUCLEOTIDE SEQUENCE [LARGE SCALE GENOMIC DNA]</scope>
</reference>
<organism evidence="3 4">
    <name type="scientific">Plakobranchus ocellatus</name>
    <dbReference type="NCBI Taxonomy" id="259542"/>
    <lineage>
        <taxon>Eukaryota</taxon>
        <taxon>Metazoa</taxon>
        <taxon>Spiralia</taxon>
        <taxon>Lophotrochozoa</taxon>
        <taxon>Mollusca</taxon>
        <taxon>Gastropoda</taxon>
        <taxon>Heterobranchia</taxon>
        <taxon>Euthyneura</taxon>
        <taxon>Panpulmonata</taxon>
        <taxon>Sacoglossa</taxon>
        <taxon>Placobranchoidea</taxon>
        <taxon>Plakobranchidae</taxon>
        <taxon>Plakobranchus</taxon>
    </lineage>
</organism>
<sequence>MAKVTFKPFLLAMMEIMFVVAQAKDIAESLSDLERTLAEISAFLSKANETHAQLKGYQGQPTTCERGMGDDVTKSYPRYVIMSHDGPKRQILCDTHTDGGGWIVFQRRATGDVDFYRDWTSYREGFGSLTGDFWMGNEALYNITDKDPYELRIDMRMDNGREVFARYPDFRIEDEANKYRIQFGSYSGTAGDGMAYHNKMFFSTFDRDNDLYPDSCAVIRHGAWWYNSCDYVRLTTEWAATEIKLGAWYDGMAWHQVSFSEMKMRRIQLV</sequence>
<dbReference type="CDD" id="cd00087">
    <property type="entry name" value="FReD"/>
    <property type="match status" value="1"/>
</dbReference>
<dbReference type="InterPro" id="IPR014716">
    <property type="entry name" value="Fibrinogen_a/b/g_C_1"/>
</dbReference>
<dbReference type="GO" id="GO:0005615">
    <property type="term" value="C:extracellular space"/>
    <property type="evidence" value="ECO:0007669"/>
    <property type="project" value="TreeGrafter"/>
</dbReference>
<feature type="signal peptide" evidence="1">
    <location>
        <begin position="1"/>
        <end position="23"/>
    </location>
</feature>
<dbReference type="SUPFAM" id="SSF56496">
    <property type="entry name" value="Fibrinogen C-terminal domain-like"/>
    <property type="match status" value="1"/>
</dbReference>
<name>A0AAV3ZND6_9GAST</name>
<dbReference type="PROSITE" id="PS51406">
    <property type="entry name" value="FIBRINOGEN_C_2"/>
    <property type="match status" value="1"/>
</dbReference>
<dbReference type="Gene3D" id="3.90.215.10">
    <property type="entry name" value="Gamma Fibrinogen, chain A, domain 1"/>
    <property type="match status" value="1"/>
</dbReference>
<dbReference type="InterPro" id="IPR036056">
    <property type="entry name" value="Fibrinogen-like_C"/>
</dbReference>
<dbReference type="AlphaFoldDB" id="A0AAV3ZND6"/>
<comment type="caution">
    <text evidence="3">The sequence shown here is derived from an EMBL/GenBank/DDBJ whole genome shotgun (WGS) entry which is preliminary data.</text>
</comment>
<evidence type="ECO:0000313" key="3">
    <source>
        <dbReference type="EMBL" id="GFN95378.1"/>
    </source>
</evidence>
<keyword evidence="1" id="KW-0732">Signal</keyword>
<evidence type="ECO:0000259" key="2">
    <source>
        <dbReference type="PROSITE" id="PS51406"/>
    </source>
</evidence>
<gene>
    <name evidence="3" type="ORF">PoB_002188400</name>
</gene>
<feature type="domain" description="Fibrinogen C-terminal" evidence="2">
    <location>
        <begin position="55"/>
        <end position="268"/>
    </location>
</feature>
<evidence type="ECO:0000256" key="1">
    <source>
        <dbReference type="SAM" id="SignalP"/>
    </source>
</evidence>